<dbReference type="AlphaFoldDB" id="A0A498P1K2"/>
<dbReference type="EMBL" id="QBIY01005292">
    <property type="protein sequence ID" value="RXN37918.1"/>
    <property type="molecule type" value="Genomic_DNA"/>
</dbReference>
<evidence type="ECO:0000313" key="2">
    <source>
        <dbReference type="Proteomes" id="UP000290572"/>
    </source>
</evidence>
<evidence type="ECO:0000313" key="1">
    <source>
        <dbReference type="EMBL" id="RXN37918.1"/>
    </source>
</evidence>
<comment type="caution">
    <text evidence="1">The sequence shown here is derived from an EMBL/GenBank/DDBJ whole genome shotgun (WGS) entry which is preliminary data.</text>
</comment>
<organism evidence="1 2">
    <name type="scientific">Labeo rohita</name>
    <name type="common">Indian major carp</name>
    <name type="synonym">Cyprinus rohita</name>
    <dbReference type="NCBI Taxonomy" id="84645"/>
    <lineage>
        <taxon>Eukaryota</taxon>
        <taxon>Metazoa</taxon>
        <taxon>Chordata</taxon>
        <taxon>Craniata</taxon>
        <taxon>Vertebrata</taxon>
        <taxon>Euteleostomi</taxon>
        <taxon>Actinopterygii</taxon>
        <taxon>Neopterygii</taxon>
        <taxon>Teleostei</taxon>
        <taxon>Ostariophysi</taxon>
        <taxon>Cypriniformes</taxon>
        <taxon>Cyprinidae</taxon>
        <taxon>Labeoninae</taxon>
        <taxon>Labeonini</taxon>
        <taxon>Labeo</taxon>
    </lineage>
</organism>
<proteinExistence type="predicted"/>
<accession>A0A498P1K2</accession>
<sequence length="89" mass="9089">MTGAAVIDCGGAEGRELISAAPAQVNITPHSCGEGWKSSVIGSLQAAGWEKPCWAGGGCIGADGGDGARSALREHILYRTLPERPPRTS</sequence>
<protein>
    <submittedName>
        <fullName evidence="1">Uncharacterized protein</fullName>
    </submittedName>
</protein>
<name>A0A498P1K2_LABRO</name>
<gene>
    <name evidence="1" type="ORF">ROHU_001577</name>
</gene>
<reference evidence="1 2" key="1">
    <citation type="submission" date="2018-03" db="EMBL/GenBank/DDBJ databases">
        <title>Draft genome sequence of Rohu Carp (Labeo rohita).</title>
        <authorList>
            <person name="Das P."/>
            <person name="Kushwaha B."/>
            <person name="Joshi C.G."/>
            <person name="Kumar D."/>
            <person name="Nagpure N.S."/>
            <person name="Sahoo L."/>
            <person name="Das S.P."/>
            <person name="Bit A."/>
            <person name="Patnaik S."/>
            <person name="Meher P.K."/>
            <person name="Jayasankar P."/>
            <person name="Koringa P.G."/>
            <person name="Patel N.V."/>
            <person name="Hinsu A.T."/>
            <person name="Kumar R."/>
            <person name="Pandey M."/>
            <person name="Agarwal S."/>
            <person name="Srivastava S."/>
            <person name="Singh M."/>
            <person name="Iquebal M.A."/>
            <person name="Jaiswal S."/>
            <person name="Angadi U.B."/>
            <person name="Kumar N."/>
            <person name="Raza M."/>
            <person name="Shah T.M."/>
            <person name="Rai A."/>
            <person name="Jena J.K."/>
        </authorList>
    </citation>
    <scope>NUCLEOTIDE SEQUENCE [LARGE SCALE GENOMIC DNA]</scope>
    <source>
        <strain evidence="1">DASCIFA01</strain>
        <tissue evidence="1">Testis</tissue>
    </source>
</reference>
<dbReference type="Proteomes" id="UP000290572">
    <property type="component" value="Unassembled WGS sequence"/>
</dbReference>
<keyword evidence="2" id="KW-1185">Reference proteome</keyword>